<reference evidence="2" key="1">
    <citation type="submission" date="2022-11" db="EMBL/GenBank/DDBJ databases">
        <title>Centuries of genome instability and evolution in soft-shell clam transmissible cancer (bioRxiv).</title>
        <authorList>
            <person name="Hart S.F.M."/>
            <person name="Yonemitsu M.A."/>
            <person name="Giersch R.M."/>
            <person name="Beal B.F."/>
            <person name="Arriagada G."/>
            <person name="Davis B.W."/>
            <person name="Ostrander E.A."/>
            <person name="Goff S.P."/>
            <person name="Metzger M.J."/>
        </authorList>
    </citation>
    <scope>NUCLEOTIDE SEQUENCE</scope>
    <source>
        <strain evidence="2">MELC-2E11</strain>
        <tissue evidence="2">Siphon/mantle</tissue>
    </source>
</reference>
<dbReference type="PANTHER" id="PTHR31497">
    <property type="entry name" value="AUTOCRINE PROLIFERATION REPRESSOR PROTEIN A"/>
    <property type="match status" value="1"/>
</dbReference>
<dbReference type="Pfam" id="PF10142">
    <property type="entry name" value="PhoPQ_related"/>
    <property type="match status" value="1"/>
</dbReference>
<dbReference type="Proteomes" id="UP001164746">
    <property type="component" value="Chromosome 2"/>
</dbReference>
<dbReference type="SUPFAM" id="SSF53474">
    <property type="entry name" value="alpha/beta-Hydrolases"/>
    <property type="match status" value="1"/>
</dbReference>
<gene>
    <name evidence="2" type="ORF">MAR_029419</name>
</gene>
<evidence type="ECO:0000313" key="3">
    <source>
        <dbReference type="Proteomes" id="UP001164746"/>
    </source>
</evidence>
<dbReference type="PIRSF" id="PIRSF014728">
    <property type="entry name" value="PqaA"/>
    <property type="match status" value="1"/>
</dbReference>
<dbReference type="InterPro" id="IPR029058">
    <property type="entry name" value="AB_hydrolase_fold"/>
</dbReference>
<name>A0ABY7DHE8_MYAAR</name>
<dbReference type="Gene3D" id="3.40.50.1820">
    <property type="entry name" value="alpha/beta hydrolase"/>
    <property type="match status" value="1"/>
</dbReference>
<feature type="chain" id="PRO_5045071947" evidence="1">
    <location>
        <begin position="24"/>
        <end position="487"/>
    </location>
</feature>
<dbReference type="InterPro" id="IPR009199">
    <property type="entry name" value="PhoPQ-act_pathogen-rel_PqaA"/>
</dbReference>
<dbReference type="EMBL" id="CP111013">
    <property type="protein sequence ID" value="WAQ96729.1"/>
    <property type="molecule type" value="Genomic_DNA"/>
</dbReference>
<dbReference type="PANTHER" id="PTHR31497:SF0">
    <property type="entry name" value="AUTOCRINE PROLIFERATION REPRESSOR PROTEIN A"/>
    <property type="match status" value="1"/>
</dbReference>
<keyword evidence="1" id="KW-0732">Signal</keyword>
<evidence type="ECO:0000313" key="2">
    <source>
        <dbReference type="EMBL" id="WAQ96729.1"/>
    </source>
</evidence>
<protein>
    <submittedName>
        <fullName evidence="2">APRA-like protein</fullName>
    </submittedName>
</protein>
<sequence>MMSNLAGILCALLGVGMVPPGLATPLDDYVNKPDPTYKYDILETFGGPGYTLYNINMTSQTWKPDIQSQPVWWHYLSVTVPDKLDLGNAGFLFIDGGSNNNEPPKPTDTFVELTTVVAVSTNSVGANLKMVPNQPIVFKADPEQKKRTEDAIIAWTWKTFVDQQGADPEILLRMPMTKAGVRALDTMNDLTMKKHGQPTNRFLVAGASKRGWTTWTVGAVDKRVVAIAPIVMDLLHMQTNLHHYFRSLGGWTFAFGDYYDLNFTAELDNPYIKAMAAIIDPISYNERYMNKPKYIISTGGDEFFMIDDSRFYFDDLMGPKYLRMVPNAEHSLAGHEIGLLFGIRAFYLSVMNDKKLPQLNWKLNTTSTGGQISLTTDTTPTTVHCFYATTLDGKRKDFRLLRGTPNDPRKPQVHPVIWRKQYVTPTSDLSWEVEFKNPDVGWTAFFIQVTFPGLDDSVLEFTTQTLVIPDTYPFPACSGDGCRGTLV</sequence>
<proteinExistence type="predicted"/>
<keyword evidence="3" id="KW-1185">Reference proteome</keyword>
<evidence type="ECO:0000256" key="1">
    <source>
        <dbReference type="SAM" id="SignalP"/>
    </source>
</evidence>
<feature type="signal peptide" evidence="1">
    <location>
        <begin position="1"/>
        <end position="23"/>
    </location>
</feature>
<accession>A0ABY7DHE8</accession>
<organism evidence="2 3">
    <name type="scientific">Mya arenaria</name>
    <name type="common">Soft-shell clam</name>
    <dbReference type="NCBI Taxonomy" id="6604"/>
    <lineage>
        <taxon>Eukaryota</taxon>
        <taxon>Metazoa</taxon>
        <taxon>Spiralia</taxon>
        <taxon>Lophotrochozoa</taxon>
        <taxon>Mollusca</taxon>
        <taxon>Bivalvia</taxon>
        <taxon>Autobranchia</taxon>
        <taxon>Heteroconchia</taxon>
        <taxon>Euheterodonta</taxon>
        <taxon>Imparidentia</taxon>
        <taxon>Neoheterodontei</taxon>
        <taxon>Myida</taxon>
        <taxon>Myoidea</taxon>
        <taxon>Myidae</taxon>
        <taxon>Mya</taxon>
    </lineage>
</organism>